<evidence type="ECO:0008006" key="3">
    <source>
        <dbReference type="Google" id="ProtNLM"/>
    </source>
</evidence>
<protein>
    <recommendedName>
        <fullName evidence="3">Chain length determinant protein</fullName>
    </recommendedName>
</protein>
<accession>A0ABX4MDS3</accession>
<comment type="caution">
    <text evidence="1">The sequence shown here is derived from an EMBL/GenBank/DDBJ whole genome shotgun (WGS) entry which is preliminary data.</text>
</comment>
<keyword evidence="2" id="KW-1185">Reference proteome</keyword>
<name>A0ABX4MDS3_9ACTO</name>
<organism evidence="1 2">
    <name type="scientific">Actinomyces ruminis</name>
    <dbReference type="NCBI Taxonomy" id="1937003"/>
    <lineage>
        <taxon>Bacteria</taxon>
        <taxon>Bacillati</taxon>
        <taxon>Actinomycetota</taxon>
        <taxon>Actinomycetes</taxon>
        <taxon>Actinomycetales</taxon>
        <taxon>Actinomycetaceae</taxon>
        <taxon>Actinomyces</taxon>
    </lineage>
</organism>
<dbReference type="EMBL" id="MTPX02000009">
    <property type="protein sequence ID" value="PHP53637.1"/>
    <property type="molecule type" value="Genomic_DNA"/>
</dbReference>
<evidence type="ECO:0000313" key="2">
    <source>
        <dbReference type="Proteomes" id="UP000194577"/>
    </source>
</evidence>
<evidence type="ECO:0000313" key="1">
    <source>
        <dbReference type="EMBL" id="PHP53637.1"/>
    </source>
</evidence>
<sequence>MLDSVAAETGIPAEEVAAHITVSNPTDTLLVVVRATSSSPEQAQDLAEAATAALAERTSSVGFTMDSANGFLSLSEVDPSPVAQLVSPSKSRSGAIGLIAGAWSGLLAALRLEEVRRTTNETAAEQAGHE</sequence>
<dbReference type="Proteomes" id="UP000194577">
    <property type="component" value="Unassembled WGS sequence"/>
</dbReference>
<gene>
    <name evidence="1" type="ORF">BW737_001285</name>
</gene>
<proteinExistence type="predicted"/>
<dbReference type="RefSeq" id="WP_086614887.1">
    <property type="nucleotide sequence ID" value="NZ_MTPX02000009.1"/>
</dbReference>
<reference evidence="1 2" key="1">
    <citation type="submission" date="2017-10" db="EMBL/GenBank/DDBJ databases">
        <title>Draft genome sequence of cellulolytic Actinomyces sp CtC72 isolated from cattle rumen fluid.</title>
        <authorList>
            <person name="Joshi A.J."/>
            <person name="Vasudevan G."/>
            <person name="Lanjekar V.B."/>
            <person name="Hivarkar S."/>
            <person name="Engineer A."/>
            <person name="Pore S.D."/>
            <person name="Dhakephalkar P.K."/>
            <person name="Dagar S."/>
        </authorList>
    </citation>
    <scope>NUCLEOTIDE SEQUENCE [LARGE SCALE GENOMIC DNA]</scope>
    <source>
        <strain evidence="2">CtC72</strain>
    </source>
</reference>